<comment type="subcellular location">
    <subcellularLocation>
        <location evidence="1">Cytoplasm</location>
        <location evidence="1">Cytosol</location>
    </subcellularLocation>
</comment>
<keyword evidence="12" id="KW-1185">Reference proteome</keyword>
<feature type="compositionally biased region" description="Gly residues" evidence="10">
    <location>
        <begin position="113"/>
        <end position="123"/>
    </location>
</feature>
<dbReference type="GO" id="GO:0005851">
    <property type="term" value="C:eukaryotic translation initiation factor 2B complex"/>
    <property type="evidence" value="ECO:0007669"/>
    <property type="project" value="TreeGrafter"/>
</dbReference>
<dbReference type="InterPro" id="IPR042529">
    <property type="entry name" value="IF_2B-like_C"/>
</dbReference>
<comment type="subunit">
    <text evidence="8">Component of the translation initiation factor 2B (eIF2B) complex which is a heterodecamer of two sets of five different subunits: alpha, beta, gamma, delta and epsilon. Subunits alpha, beta and delta comprise a regulatory subcomplex and subunits epsilon and gamma comprise a catalytic subcomplex. Within the complex, the hexameric regulatory complex resides at the center, with the two heterodimeric catalytic subcomplexes bound on opposite sides.</text>
</comment>
<evidence type="ECO:0000256" key="9">
    <source>
        <dbReference type="RuleBase" id="RU003814"/>
    </source>
</evidence>
<dbReference type="InterPro" id="IPR000649">
    <property type="entry name" value="IF-2B-related"/>
</dbReference>
<dbReference type="Proteomes" id="UP000194280">
    <property type="component" value="Unassembled WGS sequence"/>
</dbReference>
<dbReference type="Pfam" id="PF01008">
    <property type="entry name" value="IF-2B"/>
    <property type="match status" value="1"/>
</dbReference>
<evidence type="ECO:0000256" key="8">
    <source>
        <dbReference type="ARBA" id="ARBA00046432"/>
    </source>
</evidence>
<comment type="caution">
    <text evidence="11">The sequence shown here is derived from an EMBL/GenBank/DDBJ whole genome shotgun (WGS) entry which is preliminary data.</text>
</comment>
<dbReference type="PANTHER" id="PTHR45859">
    <property type="entry name" value="TRANSLATION INITIATION FACTOR EIF-2B SUBUNIT BETA"/>
    <property type="match status" value="1"/>
</dbReference>
<dbReference type="AlphaFoldDB" id="A0A1Z5SYT9"/>
<dbReference type="InterPro" id="IPR037171">
    <property type="entry name" value="NagB/RpiA_transferase-like"/>
</dbReference>
<feature type="compositionally biased region" description="Basic and acidic residues" evidence="10">
    <location>
        <begin position="217"/>
        <end position="227"/>
    </location>
</feature>
<name>A0A1Z5SYT9_HORWE</name>
<dbReference type="Gene3D" id="3.40.50.10470">
    <property type="entry name" value="Translation initiation factor eif-2b, domain 2"/>
    <property type="match status" value="1"/>
</dbReference>
<evidence type="ECO:0000256" key="6">
    <source>
        <dbReference type="ARBA" id="ARBA00044122"/>
    </source>
</evidence>
<evidence type="ECO:0000256" key="2">
    <source>
        <dbReference type="ARBA" id="ARBA00007251"/>
    </source>
</evidence>
<dbReference type="STRING" id="1157616.A0A1Z5SYT9"/>
<evidence type="ECO:0000256" key="10">
    <source>
        <dbReference type="SAM" id="MobiDB-lite"/>
    </source>
</evidence>
<evidence type="ECO:0000313" key="11">
    <source>
        <dbReference type="EMBL" id="OTA26768.1"/>
    </source>
</evidence>
<dbReference type="GO" id="GO:0005829">
    <property type="term" value="C:cytosol"/>
    <property type="evidence" value="ECO:0007669"/>
    <property type="project" value="UniProtKB-SubCell"/>
</dbReference>
<dbReference type="FunFam" id="3.40.50.10470:FF:000008">
    <property type="entry name" value="Translation initiation factor 2B, beta subunit"/>
    <property type="match status" value="1"/>
</dbReference>
<sequence>MPSSTAVGSAPSLTTFLKSLKQNDIETSIEFFIALLKRRQIRNSRPCAIATVNLLLRVVGEERIKDASSLITRIRDVGRRLVAAQPREMAVGNIVRRVLEVVRERAEADLDAAGGGSEAGGASGATTPTLPAPGEGPTRPALPSRMSEFTPLHGAHALPEDIQTPGIGSAQTSYAGQAPSSTSLFSILQHPTPGSSARSPYATPPGGTQSPSSKTSPRKDEDSKGEKLDIKAEVITGIVELQQELEDVDDEIASFALDHIHSGEMILTHGSSQTVQKFLTTVARKRKFTVVHAEAFPNDHESTHSTIVNGGQGEDDERWKPLTSMGITVILVPDSAVFALMSRINKVLLAPHTVLANGSLLATSGASTISLAAKTHRVPVVVLSGVYKLSPVYPFDTDELIEYGDPGKVVSFSDGRFMDKVDVMNPVYDWVDAEGVDLYVTNLGACAPSYLYRVVADHYRVEDIDLSAKPADGGAVKAG</sequence>
<gene>
    <name evidence="11" type="ORF">BTJ68_11232</name>
</gene>
<evidence type="ECO:0000256" key="4">
    <source>
        <dbReference type="ARBA" id="ARBA00022540"/>
    </source>
</evidence>
<accession>A0A1Z5SYT9</accession>
<keyword evidence="5" id="KW-0648">Protein biosynthesis</keyword>
<dbReference type="VEuPathDB" id="FungiDB:BTJ68_11232"/>
<feature type="compositionally biased region" description="Polar residues" evidence="10">
    <location>
        <begin position="169"/>
        <end position="186"/>
    </location>
</feature>
<proteinExistence type="inferred from homology"/>
<keyword evidence="4" id="KW-0396">Initiation factor</keyword>
<evidence type="ECO:0000256" key="5">
    <source>
        <dbReference type="ARBA" id="ARBA00022917"/>
    </source>
</evidence>
<dbReference type="FunCoup" id="A0A1Z5SYT9">
    <property type="interactions" value="1913"/>
</dbReference>
<protein>
    <recommendedName>
        <fullName evidence="6">Translation initiation factor eIF2B subunit beta</fullName>
    </recommendedName>
    <alternativeName>
        <fullName evidence="7">eIF2B GDP-GTP exchange factor subunit beta</fullName>
    </alternativeName>
</protein>
<keyword evidence="3" id="KW-0963">Cytoplasm</keyword>
<feature type="compositionally biased region" description="Polar residues" evidence="10">
    <location>
        <begin position="206"/>
        <end position="215"/>
    </location>
</feature>
<dbReference type="PANTHER" id="PTHR45859:SF1">
    <property type="entry name" value="TRANSLATION INITIATION FACTOR EIF-2B SUBUNIT BETA"/>
    <property type="match status" value="1"/>
</dbReference>
<dbReference type="OrthoDB" id="269919at2759"/>
<evidence type="ECO:0000256" key="1">
    <source>
        <dbReference type="ARBA" id="ARBA00004514"/>
    </source>
</evidence>
<dbReference type="GO" id="GO:0003743">
    <property type="term" value="F:translation initiation factor activity"/>
    <property type="evidence" value="ECO:0007669"/>
    <property type="project" value="UniProtKB-KW"/>
</dbReference>
<feature type="compositionally biased region" description="Low complexity" evidence="10">
    <location>
        <begin position="124"/>
        <end position="138"/>
    </location>
</feature>
<evidence type="ECO:0000256" key="7">
    <source>
        <dbReference type="ARBA" id="ARBA00044228"/>
    </source>
</evidence>
<dbReference type="InterPro" id="IPR051855">
    <property type="entry name" value="eIF2B_beta_subunit"/>
</dbReference>
<evidence type="ECO:0000313" key="12">
    <source>
        <dbReference type="Proteomes" id="UP000194280"/>
    </source>
</evidence>
<dbReference type="EMBL" id="MUNK01000185">
    <property type="protein sequence ID" value="OTA26768.1"/>
    <property type="molecule type" value="Genomic_DNA"/>
</dbReference>
<reference evidence="11 12" key="1">
    <citation type="submission" date="2017-01" db="EMBL/GenBank/DDBJ databases">
        <title>The recent genome duplication of the halophilic yeast Hortaea werneckii: insights from long-read sequencing.</title>
        <authorList>
            <person name="Sinha S."/>
            <person name="Flibotte S."/>
            <person name="Neira M."/>
            <person name="Lenassi M."/>
            <person name="Gostincar C."/>
            <person name="Stajich J.E."/>
            <person name="Nislow C.E."/>
        </authorList>
    </citation>
    <scope>NUCLEOTIDE SEQUENCE [LARGE SCALE GENOMIC DNA]</scope>
    <source>
        <strain evidence="11 12">EXF-2000</strain>
    </source>
</reference>
<dbReference type="InParanoid" id="A0A1Z5SYT9"/>
<dbReference type="GO" id="GO:0005085">
    <property type="term" value="F:guanyl-nucleotide exchange factor activity"/>
    <property type="evidence" value="ECO:0007669"/>
    <property type="project" value="TreeGrafter"/>
</dbReference>
<organism evidence="11 12">
    <name type="scientific">Hortaea werneckii EXF-2000</name>
    <dbReference type="NCBI Taxonomy" id="1157616"/>
    <lineage>
        <taxon>Eukaryota</taxon>
        <taxon>Fungi</taxon>
        <taxon>Dikarya</taxon>
        <taxon>Ascomycota</taxon>
        <taxon>Pezizomycotina</taxon>
        <taxon>Dothideomycetes</taxon>
        <taxon>Dothideomycetidae</taxon>
        <taxon>Mycosphaerellales</taxon>
        <taxon>Teratosphaeriaceae</taxon>
        <taxon>Hortaea</taxon>
    </lineage>
</organism>
<comment type="similarity">
    <text evidence="2 9">Belongs to the eIF-2B alpha/beta/delta subunits family.</text>
</comment>
<dbReference type="SUPFAM" id="SSF100950">
    <property type="entry name" value="NagB/RpiA/CoA transferase-like"/>
    <property type="match status" value="1"/>
</dbReference>
<feature type="region of interest" description="Disordered" evidence="10">
    <location>
        <begin position="110"/>
        <end position="227"/>
    </location>
</feature>
<evidence type="ECO:0000256" key="3">
    <source>
        <dbReference type="ARBA" id="ARBA00022490"/>
    </source>
</evidence>